<dbReference type="InterPro" id="IPR036928">
    <property type="entry name" value="AS_sf"/>
</dbReference>
<dbReference type="Gene3D" id="3.90.1300.10">
    <property type="entry name" value="Amidase signature (AS) domain"/>
    <property type="match status" value="1"/>
</dbReference>
<dbReference type="Pfam" id="PF01425">
    <property type="entry name" value="Amidase"/>
    <property type="match status" value="1"/>
</dbReference>
<keyword evidence="4 5" id="KW-0648">Protein biosynthesis</keyword>
<evidence type="ECO:0000259" key="6">
    <source>
        <dbReference type="Pfam" id="PF01425"/>
    </source>
</evidence>
<evidence type="ECO:0000256" key="5">
    <source>
        <dbReference type="HAMAP-Rule" id="MF_00120"/>
    </source>
</evidence>
<dbReference type="InterPro" id="IPR023631">
    <property type="entry name" value="Amidase_dom"/>
</dbReference>
<dbReference type="GO" id="GO:0005524">
    <property type="term" value="F:ATP binding"/>
    <property type="evidence" value="ECO:0007669"/>
    <property type="project" value="UniProtKB-KW"/>
</dbReference>
<dbReference type="PANTHER" id="PTHR11895:SF7">
    <property type="entry name" value="GLUTAMYL-TRNA(GLN) AMIDOTRANSFERASE SUBUNIT A, MITOCHONDRIAL"/>
    <property type="match status" value="1"/>
</dbReference>
<evidence type="ECO:0000256" key="3">
    <source>
        <dbReference type="ARBA" id="ARBA00022840"/>
    </source>
</evidence>
<comment type="function">
    <text evidence="5">Allows the formation of correctly charged Gln-tRNA(Gln) through the transamidation of misacylated Glu-tRNA(Gln) in organisms which lack glutaminyl-tRNA synthetase. The reaction takes place in the presence of glutamine and ATP through an activated gamma-phospho-Glu-tRNA(Gln).</text>
</comment>
<name>A0A955E1E0_UNCKA</name>
<comment type="subunit">
    <text evidence="5">Heterotrimer of A, B and C subunits.</text>
</comment>
<keyword evidence="2 5" id="KW-0547">Nucleotide-binding</keyword>
<reference evidence="7" key="2">
    <citation type="journal article" date="2021" name="Microbiome">
        <title>Successional dynamics and alternative stable states in a saline activated sludge microbial community over 9 years.</title>
        <authorList>
            <person name="Wang Y."/>
            <person name="Ye J."/>
            <person name="Ju F."/>
            <person name="Liu L."/>
            <person name="Boyd J.A."/>
            <person name="Deng Y."/>
            <person name="Parks D.H."/>
            <person name="Jiang X."/>
            <person name="Yin X."/>
            <person name="Woodcroft B.J."/>
            <person name="Tyson G.W."/>
            <person name="Hugenholtz P."/>
            <person name="Polz M.F."/>
            <person name="Zhang T."/>
        </authorList>
    </citation>
    <scope>NUCLEOTIDE SEQUENCE</scope>
    <source>
        <strain evidence="7">HKST-UBA80</strain>
    </source>
</reference>
<comment type="caution">
    <text evidence="7">The sequence shown here is derived from an EMBL/GenBank/DDBJ whole genome shotgun (WGS) entry which is preliminary data.</text>
</comment>
<feature type="active site" description="Charge relay system" evidence="5">
    <location>
        <position position="82"/>
    </location>
</feature>
<dbReference type="HAMAP" id="MF_00120">
    <property type="entry name" value="GatA"/>
    <property type="match status" value="1"/>
</dbReference>
<sequence>MLTTLTLIETLVGLKKGSFTSTDLVNAYFDKIERSNPVLNAYIKTLKQEALESAGLADAKVSSEGADVYERQPLLGVPYACKDNFCTLGVETTAASNILKGFIPPYESTVTAKLKKAGAILIGKTNMDAFAHGSSTEESDFGSSLNPWNTSKVPGGSSGGSAIAVAADLCVFATGSETAGSIRGPASWCGVTGLKPTYGRVSRYGVIAMASSTDSPGVLTKDVKDAAFLLNVLAGKDPYDATTSPVTPDNYLKSVDTESDVSEDLQGVTIGVPVEYMDAIQDKFYRARIEEALSVFAKLGAKIKEISLLDPKYSIAIYTILQRSEVSSNLGRFSGVRYGEKREEFNFENKKRILLGTYALSSGYYDQYYAKAQKARTLLVEDFKNAFKEVDLIFGPTMPGVALSVGESKNYSMFGELIDLLQEPSSIAGLPAISLPAGMQEGLPVGVQIIANYFEENLMLRVSSAFQKKTEFHKFKPSAQSYEHI</sequence>
<evidence type="ECO:0000313" key="7">
    <source>
        <dbReference type="EMBL" id="MCA9302321.1"/>
    </source>
</evidence>
<comment type="similarity">
    <text evidence="5">Belongs to the amidase family. GatA subfamily.</text>
</comment>
<dbReference type="AlphaFoldDB" id="A0A955E1E0"/>
<dbReference type="GO" id="GO:0030956">
    <property type="term" value="C:glutamyl-tRNA(Gln) amidotransferase complex"/>
    <property type="evidence" value="ECO:0007669"/>
    <property type="project" value="InterPro"/>
</dbReference>
<protein>
    <recommendedName>
        <fullName evidence="5">Glutamyl-tRNA(Gln) amidotransferase subunit A</fullName>
        <shortName evidence="5">Glu-ADT subunit A</shortName>
        <ecNumber evidence="5">6.3.5.7</ecNumber>
    </recommendedName>
</protein>
<evidence type="ECO:0000256" key="4">
    <source>
        <dbReference type="ARBA" id="ARBA00022917"/>
    </source>
</evidence>
<evidence type="ECO:0000256" key="1">
    <source>
        <dbReference type="ARBA" id="ARBA00022598"/>
    </source>
</evidence>
<comment type="catalytic activity">
    <reaction evidence="5">
        <text>L-glutamyl-tRNA(Gln) + L-glutamine + ATP + H2O = L-glutaminyl-tRNA(Gln) + L-glutamate + ADP + phosphate + H(+)</text>
        <dbReference type="Rhea" id="RHEA:17521"/>
        <dbReference type="Rhea" id="RHEA-COMP:9681"/>
        <dbReference type="Rhea" id="RHEA-COMP:9684"/>
        <dbReference type="ChEBI" id="CHEBI:15377"/>
        <dbReference type="ChEBI" id="CHEBI:15378"/>
        <dbReference type="ChEBI" id="CHEBI:29985"/>
        <dbReference type="ChEBI" id="CHEBI:30616"/>
        <dbReference type="ChEBI" id="CHEBI:43474"/>
        <dbReference type="ChEBI" id="CHEBI:58359"/>
        <dbReference type="ChEBI" id="CHEBI:78520"/>
        <dbReference type="ChEBI" id="CHEBI:78521"/>
        <dbReference type="ChEBI" id="CHEBI:456216"/>
        <dbReference type="EC" id="6.3.5.7"/>
    </reaction>
</comment>
<feature type="active site" description="Charge relay system" evidence="5">
    <location>
        <position position="157"/>
    </location>
</feature>
<reference evidence="7" key="1">
    <citation type="submission" date="2020-04" db="EMBL/GenBank/DDBJ databases">
        <authorList>
            <person name="Zhang T."/>
        </authorList>
    </citation>
    <scope>NUCLEOTIDE SEQUENCE</scope>
    <source>
        <strain evidence="7">HKST-UBA80</strain>
    </source>
</reference>
<dbReference type="Proteomes" id="UP000714817">
    <property type="component" value="Unassembled WGS sequence"/>
</dbReference>
<dbReference type="PANTHER" id="PTHR11895">
    <property type="entry name" value="TRANSAMIDASE"/>
    <property type="match status" value="1"/>
</dbReference>
<evidence type="ECO:0000313" key="8">
    <source>
        <dbReference type="Proteomes" id="UP000714817"/>
    </source>
</evidence>
<evidence type="ECO:0000256" key="2">
    <source>
        <dbReference type="ARBA" id="ARBA00022741"/>
    </source>
</evidence>
<keyword evidence="1 5" id="KW-0436">Ligase</keyword>
<feature type="active site" description="Acyl-ester intermediate" evidence="5">
    <location>
        <position position="181"/>
    </location>
</feature>
<dbReference type="EC" id="6.3.5.7" evidence="5"/>
<accession>A0A955E1E0</accession>
<keyword evidence="3 5" id="KW-0067">ATP-binding</keyword>
<dbReference type="GO" id="GO:0050567">
    <property type="term" value="F:glutaminyl-tRNA synthase (glutamine-hydrolyzing) activity"/>
    <property type="evidence" value="ECO:0007669"/>
    <property type="project" value="UniProtKB-UniRule"/>
</dbReference>
<dbReference type="InterPro" id="IPR000120">
    <property type="entry name" value="Amidase"/>
</dbReference>
<dbReference type="InterPro" id="IPR004412">
    <property type="entry name" value="GatA"/>
</dbReference>
<dbReference type="GO" id="GO:0006412">
    <property type="term" value="P:translation"/>
    <property type="evidence" value="ECO:0007669"/>
    <property type="project" value="UniProtKB-UniRule"/>
</dbReference>
<feature type="domain" description="Amidase" evidence="6">
    <location>
        <begin position="23"/>
        <end position="460"/>
    </location>
</feature>
<proteinExistence type="inferred from homology"/>
<dbReference type="EMBL" id="JAGQNY010000011">
    <property type="protein sequence ID" value="MCA9302321.1"/>
    <property type="molecule type" value="Genomic_DNA"/>
</dbReference>
<dbReference type="SUPFAM" id="SSF75304">
    <property type="entry name" value="Amidase signature (AS) enzymes"/>
    <property type="match status" value="1"/>
</dbReference>
<gene>
    <name evidence="5" type="primary">gatA</name>
    <name evidence="7" type="ORF">KDA10_03125</name>
</gene>
<organism evidence="7 8">
    <name type="scientific">candidate division WWE3 bacterium</name>
    <dbReference type="NCBI Taxonomy" id="2053526"/>
    <lineage>
        <taxon>Bacteria</taxon>
        <taxon>Katanobacteria</taxon>
    </lineage>
</organism>